<gene>
    <name evidence="2" type="ORF">HN018_08010</name>
</gene>
<dbReference type="PANTHER" id="PTHR33428">
    <property type="entry name" value="CHLOROPHYLLASE-2, CHLOROPLASTIC"/>
    <property type="match status" value="1"/>
</dbReference>
<evidence type="ECO:0000313" key="2">
    <source>
        <dbReference type="EMBL" id="QKE89998.1"/>
    </source>
</evidence>
<dbReference type="GO" id="GO:0015996">
    <property type="term" value="P:chlorophyll catabolic process"/>
    <property type="evidence" value="ECO:0007669"/>
    <property type="project" value="TreeGrafter"/>
</dbReference>
<dbReference type="SUPFAM" id="SSF53474">
    <property type="entry name" value="alpha/beta-Hydrolases"/>
    <property type="match status" value="1"/>
</dbReference>
<dbReference type="PANTHER" id="PTHR33428:SF2">
    <property type="entry name" value="CHLOROPHYLLASE-2"/>
    <property type="match status" value="1"/>
</dbReference>
<dbReference type="Proteomes" id="UP000500767">
    <property type="component" value="Chromosome"/>
</dbReference>
<protein>
    <submittedName>
        <fullName evidence="2">Uncharacterized protein</fullName>
    </submittedName>
</protein>
<feature type="signal peptide" evidence="1">
    <location>
        <begin position="1"/>
        <end position="33"/>
    </location>
</feature>
<proteinExistence type="predicted"/>
<feature type="chain" id="PRO_5026771315" evidence="1">
    <location>
        <begin position="34"/>
        <end position="750"/>
    </location>
</feature>
<reference evidence="2 3" key="1">
    <citation type="journal article" date="2014" name="World J. Microbiol. Biotechnol.">
        <title>Biodiversity and physiological characteristics of Antarctic and Arctic lichens-associated bacteria.</title>
        <authorList>
            <person name="Lee Y.M."/>
            <person name="Kim E.H."/>
            <person name="Lee H.K."/>
            <person name="Hong S.G."/>
        </authorList>
    </citation>
    <scope>NUCLEOTIDE SEQUENCE [LARGE SCALE GENOMIC DNA]</scope>
    <source>
        <strain evidence="2 3">PAMC 26569</strain>
    </source>
</reference>
<keyword evidence="1" id="KW-0732">Signal</keyword>
<dbReference type="Gene3D" id="3.40.50.1820">
    <property type="entry name" value="alpha/beta hydrolase"/>
    <property type="match status" value="1"/>
</dbReference>
<accession>A0A6M8HNR2</accession>
<keyword evidence="3" id="KW-1185">Reference proteome</keyword>
<dbReference type="GO" id="GO:0047746">
    <property type="term" value="F:chlorophyllase activity"/>
    <property type="evidence" value="ECO:0007669"/>
    <property type="project" value="TreeGrafter"/>
</dbReference>
<evidence type="ECO:0000256" key="1">
    <source>
        <dbReference type="SAM" id="SignalP"/>
    </source>
</evidence>
<organism evidence="2 3">
    <name type="scientific">Lichenicola cladoniae</name>
    <dbReference type="NCBI Taxonomy" id="1484109"/>
    <lineage>
        <taxon>Bacteria</taxon>
        <taxon>Pseudomonadati</taxon>
        <taxon>Pseudomonadota</taxon>
        <taxon>Alphaproteobacteria</taxon>
        <taxon>Acetobacterales</taxon>
        <taxon>Acetobacteraceae</taxon>
        <taxon>Lichenicola</taxon>
    </lineage>
</organism>
<dbReference type="InterPro" id="IPR029058">
    <property type="entry name" value="AB_hydrolase_fold"/>
</dbReference>
<dbReference type="AlphaFoldDB" id="A0A6M8HNR2"/>
<dbReference type="KEGG" id="lck:HN018_08010"/>
<name>A0A6M8HNR2_9PROT</name>
<dbReference type="RefSeq" id="WP_171835032.1">
    <property type="nucleotide sequence ID" value="NZ_CP053708.1"/>
</dbReference>
<dbReference type="EMBL" id="CP053708">
    <property type="protein sequence ID" value="QKE89998.1"/>
    <property type="molecule type" value="Genomic_DNA"/>
</dbReference>
<sequence length="750" mass="79075">MTFKSASLDRARRLLFGSCAAVSLAGFAMPAFAAAQPPLLLPSPDPTANGNYQVAESEYRLPAAVDPLVDTTVVTEIWAEVYRPVDTAGKPHPLLVLLHGNHATCGHYVAGTIGRVDNNSQYTTTGTCPDGYVVVPNHLGYEYVATKLASLGYTVVSINANRGINAGAGVTDDRGLNLRRGRLVLRHLQLLAQWNQSGGAPNSLGYDVKGTIDFNHVGLMGHSRGGEGMLAAYNFYNDPGSTWPALIGTKVNFEALFELAPVDGQTSRTFVANNIPWTVLLPACDGDVSDLQGMKVYDRTLESYSETVPRKKSIYTVWGANHDFFNTQWQTSDSMGCSGADNTPIFDLPAANSTAQQTASTYAMMAMFRAYVGPNANPYWAGLLNPAFALPKPLAAVTSFERASSDSANLGETLPLDDFNTPGTSAAGFPDVISGATVSFGLVPNHDTTLQAAQINWTRPVANGVAPYAEINFASSGNGYDLLSSYKTLEFRIAQHCVTAAGVTFTCAAPDPLNTAAATDLSVAFVRPDGTLTRSLPLSAFANVHAPVGGFGQNLHPILQTVRLPGVLFADYPGEMVRGVRFIFDRSTSGAIWVTNVRVAKNLDALLPFSASGGGFTLASDRHSYQTSAASAAALPALAAGRIASIRRAASETSSVAGRVAATDVATAATDVEIEVASSQPIPVRDALLTLDVGGTPLTQSRFTSDGTTSHAVFTMPRAQFDALHDGAALTLVDGAESQGFGSLDKSVMQ</sequence>
<evidence type="ECO:0000313" key="3">
    <source>
        <dbReference type="Proteomes" id="UP000500767"/>
    </source>
</evidence>